<dbReference type="Gene3D" id="3.40.1620.10">
    <property type="entry name" value="YefM-like domain"/>
    <property type="match status" value="1"/>
</dbReference>
<evidence type="ECO:0000256" key="2">
    <source>
        <dbReference type="RuleBase" id="RU362080"/>
    </source>
</evidence>
<accession>A0ABN8JV77</accession>
<gene>
    <name evidence="3" type="ORF">MES5069_280094</name>
</gene>
<dbReference type="SUPFAM" id="SSF143120">
    <property type="entry name" value="YefM-like"/>
    <property type="match status" value="1"/>
</dbReference>
<sequence length="87" mass="9904">MRQAHELASSGREKQLFHVVQRARSEGPQTVTLRGERAAVVLSAEDYDRLSGKKKSLAEYLLTGPVWDDDFAEEVNRRSDTMIRDDL</sequence>
<dbReference type="Proteomes" id="UP001153050">
    <property type="component" value="Unassembled WGS sequence"/>
</dbReference>
<comment type="caution">
    <text evidence="3">The sequence shown here is derived from an EMBL/GenBank/DDBJ whole genome shotgun (WGS) entry which is preliminary data.</text>
</comment>
<proteinExistence type="inferred from homology"/>
<evidence type="ECO:0000313" key="3">
    <source>
        <dbReference type="EMBL" id="CAH2401325.1"/>
    </source>
</evidence>
<dbReference type="NCBIfam" id="TIGR01552">
    <property type="entry name" value="phd_fam"/>
    <property type="match status" value="1"/>
</dbReference>
<comment type="similarity">
    <text evidence="1 2">Belongs to the phD/YefM antitoxin family.</text>
</comment>
<comment type="function">
    <text evidence="2">Antitoxin component of a type II toxin-antitoxin (TA) system.</text>
</comment>
<evidence type="ECO:0000256" key="1">
    <source>
        <dbReference type="ARBA" id="ARBA00009981"/>
    </source>
</evidence>
<reference evidence="3 4" key="1">
    <citation type="submission" date="2022-03" db="EMBL/GenBank/DDBJ databases">
        <authorList>
            <person name="Brunel B."/>
        </authorList>
    </citation>
    <scope>NUCLEOTIDE SEQUENCE [LARGE SCALE GENOMIC DNA]</scope>
    <source>
        <strain evidence="3">STM5069sample</strain>
    </source>
</reference>
<organism evidence="3 4">
    <name type="scientific">Mesorhizobium escarrei</name>
    <dbReference type="NCBI Taxonomy" id="666018"/>
    <lineage>
        <taxon>Bacteria</taxon>
        <taxon>Pseudomonadati</taxon>
        <taxon>Pseudomonadota</taxon>
        <taxon>Alphaproteobacteria</taxon>
        <taxon>Hyphomicrobiales</taxon>
        <taxon>Phyllobacteriaceae</taxon>
        <taxon>Mesorhizobium</taxon>
    </lineage>
</organism>
<dbReference type="InterPro" id="IPR006442">
    <property type="entry name" value="Antitoxin_Phd/YefM"/>
</dbReference>
<name>A0ABN8JV77_9HYPH</name>
<dbReference type="Pfam" id="PF02604">
    <property type="entry name" value="PhdYeFM_antitox"/>
    <property type="match status" value="1"/>
</dbReference>
<dbReference type="InterPro" id="IPR036165">
    <property type="entry name" value="YefM-like_sf"/>
</dbReference>
<protein>
    <recommendedName>
        <fullName evidence="2">Antitoxin</fullName>
    </recommendedName>
</protein>
<dbReference type="EMBL" id="CAKXZT010000122">
    <property type="protein sequence ID" value="CAH2401325.1"/>
    <property type="molecule type" value="Genomic_DNA"/>
</dbReference>
<keyword evidence="4" id="KW-1185">Reference proteome</keyword>
<evidence type="ECO:0000313" key="4">
    <source>
        <dbReference type="Proteomes" id="UP001153050"/>
    </source>
</evidence>